<evidence type="ECO:0000313" key="6">
    <source>
        <dbReference type="Proteomes" id="UP000054740"/>
    </source>
</evidence>
<reference evidence="6" key="1">
    <citation type="submission" date="2016-01" db="EMBL/GenBank/DDBJ databases">
        <authorList>
            <person name="Peeters C."/>
        </authorList>
    </citation>
    <scope>NUCLEOTIDE SEQUENCE [LARGE SCALE GENOMIC DNA]</scope>
</reference>
<dbReference type="InterPro" id="IPR052155">
    <property type="entry name" value="Biofilm_reg_signaling"/>
</dbReference>
<proteinExistence type="predicted"/>
<protein>
    <submittedName>
        <fullName evidence="5">Response regulator receiver modulated diguanylate cyclase/phosphodiesterase</fullName>
    </submittedName>
</protein>
<dbReference type="SMART" id="SM00267">
    <property type="entry name" value="GGDEF"/>
    <property type="match status" value="1"/>
</dbReference>
<dbReference type="Gene3D" id="3.30.70.270">
    <property type="match status" value="1"/>
</dbReference>
<dbReference type="InterPro" id="IPR005330">
    <property type="entry name" value="MHYT_dom"/>
</dbReference>
<dbReference type="EMBL" id="FCNY02000006">
    <property type="protein sequence ID" value="SAL37340.1"/>
    <property type="molecule type" value="Genomic_DNA"/>
</dbReference>
<feature type="transmembrane region" description="Helical" evidence="1">
    <location>
        <begin position="176"/>
        <end position="193"/>
    </location>
</feature>
<dbReference type="CDD" id="cd01948">
    <property type="entry name" value="EAL"/>
    <property type="match status" value="1"/>
</dbReference>
<dbReference type="Proteomes" id="UP000054740">
    <property type="component" value="Unassembled WGS sequence"/>
</dbReference>
<dbReference type="PANTHER" id="PTHR44757">
    <property type="entry name" value="DIGUANYLATE CYCLASE DGCP"/>
    <property type="match status" value="1"/>
</dbReference>
<dbReference type="SUPFAM" id="SSF55073">
    <property type="entry name" value="Nucleotide cyclase"/>
    <property type="match status" value="1"/>
</dbReference>
<evidence type="ECO:0000259" key="3">
    <source>
        <dbReference type="PROSITE" id="PS50887"/>
    </source>
</evidence>
<feature type="domain" description="MHYT" evidence="4">
    <location>
        <begin position="5"/>
        <end position="200"/>
    </location>
</feature>
<dbReference type="SUPFAM" id="SSF141868">
    <property type="entry name" value="EAL domain-like"/>
    <property type="match status" value="1"/>
</dbReference>
<dbReference type="SMART" id="SM00052">
    <property type="entry name" value="EAL"/>
    <property type="match status" value="1"/>
</dbReference>
<dbReference type="RefSeq" id="WP_053571568.1">
    <property type="nucleotide sequence ID" value="NZ_FCNY02000006.1"/>
</dbReference>
<dbReference type="PANTHER" id="PTHR44757:SF2">
    <property type="entry name" value="BIOFILM ARCHITECTURE MAINTENANCE PROTEIN MBAA"/>
    <property type="match status" value="1"/>
</dbReference>
<feature type="transmembrane region" description="Helical" evidence="1">
    <location>
        <begin position="140"/>
        <end position="164"/>
    </location>
</feature>
<dbReference type="Pfam" id="PF00990">
    <property type="entry name" value="GGDEF"/>
    <property type="match status" value="1"/>
</dbReference>
<evidence type="ECO:0000313" key="5">
    <source>
        <dbReference type="EMBL" id="SAL37340.1"/>
    </source>
</evidence>
<dbReference type="InterPro" id="IPR001633">
    <property type="entry name" value="EAL_dom"/>
</dbReference>
<keyword evidence="1" id="KW-1133">Transmembrane helix</keyword>
<dbReference type="InterPro" id="IPR043128">
    <property type="entry name" value="Rev_trsase/Diguanyl_cyclase"/>
</dbReference>
<gene>
    <name evidence="5" type="ORF">AWB70_02697</name>
</gene>
<keyword evidence="1" id="KW-0812">Transmembrane</keyword>
<feature type="transmembrane region" description="Helical" evidence="1">
    <location>
        <begin position="41"/>
        <end position="66"/>
    </location>
</feature>
<dbReference type="CDD" id="cd01949">
    <property type="entry name" value="GGDEF"/>
    <property type="match status" value="1"/>
</dbReference>
<dbReference type="NCBIfam" id="TIGR00254">
    <property type="entry name" value="GGDEF"/>
    <property type="match status" value="1"/>
</dbReference>
<keyword evidence="6" id="KW-1185">Reference proteome</keyword>
<feature type="domain" description="GGDEF" evidence="3">
    <location>
        <begin position="289"/>
        <end position="422"/>
    </location>
</feature>
<dbReference type="GO" id="GO:0016020">
    <property type="term" value="C:membrane"/>
    <property type="evidence" value="ECO:0007669"/>
    <property type="project" value="UniProtKB-UniRule"/>
</dbReference>
<evidence type="ECO:0000259" key="2">
    <source>
        <dbReference type="PROSITE" id="PS50883"/>
    </source>
</evidence>
<evidence type="ECO:0000259" key="4">
    <source>
        <dbReference type="PROSITE" id="PS50924"/>
    </source>
</evidence>
<evidence type="ECO:0000256" key="1">
    <source>
        <dbReference type="PROSITE-ProRule" id="PRU00244"/>
    </source>
</evidence>
<dbReference type="Gene3D" id="3.20.20.450">
    <property type="entry name" value="EAL domain"/>
    <property type="match status" value="1"/>
</dbReference>
<dbReference type="InterPro" id="IPR000160">
    <property type="entry name" value="GGDEF_dom"/>
</dbReference>
<dbReference type="PROSITE" id="PS50883">
    <property type="entry name" value="EAL"/>
    <property type="match status" value="1"/>
</dbReference>
<dbReference type="FunFam" id="3.30.70.270:FF:000001">
    <property type="entry name" value="Diguanylate cyclase domain protein"/>
    <property type="match status" value="1"/>
</dbReference>
<dbReference type="InterPro" id="IPR035919">
    <property type="entry name" value="EAL_sf"/>
</dbReference>
<dbReference type="PROSITE" id="PS50924">
    <property type="entry name" value="MHYT"/>
    <property type="match status" value="1"/>
</dbReference>
<dbReference type="GO" id="GO:0003824">
    <property type="term" value="F:catalytic activity"/>
    <property type="evidence" value="ECO:0007669"/>
    <property type="project" value="UniProtKB-ARBA"/>
</dbReference>
<dbReference type="Pfam" id="PF03707">
    <property type="entry name" value="MHYT"/>
    <property type="match status" value="2"/>
</dbReference>
<dbReference type="AlphaFoldDB" id="A0A158H0T8"/>
<feature type="transmembrane region" description="Helical" evidence="1">
    <location>
        <begin position="213"/>
        <end position="234"/>
    </location>
</feature>
<name>A0A158H0T8_CABCO</name>
<dbReference type="Pfam" id="PF00563">
    <property type="entry name" value="EAL"/>
    <property type="match status" value="1"/>
</dbReference>
<sequence>MHGTYNFWLVAASLVVATLASFTALDISGRIAMLSQSRMRHVWLAGGAASMGIGIWSMHFIGVLAFELPIPLGYDLKITAASLGIAVLVSFFALHVITSRRLTARRILTSSLLMGAGIATMHYTGDAAMRMQPAIQYDPWLFAASIVIAVVASGVALWIAHTLADASQKNVLGKRIASAVVMGMAITGMHYTGNAAAQFLPGSICGAANDVDARWLATTIAMFTLAILIITLVLSRFDARTALLAGSVSRLNGQIVRMATFDTLTDLPNRRTMNERIDRAIRNARHDRSRFAILFMDLDGFKTINDSLGHTVGDEVLKAFARRLQECVRGGDTVARLGGDEFVVMLENLNAPADAEKMAERILDTMRKGLHAGNHPLQVMPSIGIALYPQDGESVESMLKHADVAMYEAKRGGRSTYRFFEASMNEAALRTMQIQQALHEALNAGHFYLLFQPKFRGKSGELAGAEALIRLDHPQIGTLTPIEFIPIAERSGQIVEIGYWVVRETCRQLAKWRGEGHPLVKVAINLSPRQLHEADLVAHILRIVREEGVESEQLMFEITETVAMQDAPRTIDMIRAFQDNGFEIAIDDFGTGYSSLAYLQRFRAKQLKIDRFFTNGLDENGQEGRAIVSAIIALAHSLDMDVVAEGVETGSQLDRLQDMMCDEMQGFLLAMPLSADAFGVMLESGAVSELTA</sequence>
<accession>A0A158H0T8</accession>
<dbReference type="InterPro" id="IPR029787">
    <property type="entry name" value="Nucleotide_cyclase"/>
</dbReference>
<feature type="domain" description="EAL" evidence="2">
    <location>
        <begin position="431"/>
        <end position="686"/>
    </location>
</feature>
<feature type="transmembrane region" description="Helical" evidence="1">
    <location>
        <begin position="78"/>
        <end position="98"/>
    </location>
</feature>
<feature type="transmembrane region" description="Helical" evidence="1">
    <location>
        <begin position="6"/>
        <end position="29"/>
    </location>
</feature>
<dbReference type="PROSITE" id="PS50887">
    <property type="entry name" value="GGDEF"/>
    <property type="match status" value="1"/>
</dbReference>
<keyword evidence="1" id="KW-0472">Membrane</keyword>
<organism evidence="5 6">
    <name type="scientific">Caballeronia cordobensis</name>
    <name type="common">Burkholderia cordobensis</name>
    <dbReference type="NCBI Taxonomy" id="1353886"/>
    <lineage>
        <taxon>Bacteria</taxon>
        <taxon>Pseudomonadati</taxon>
        <taxon>Pseudomonadota</taxon>
        <taxon>Betaproteobacteria</taxon>
        <taxon>Burkholderiales</taxon>
        <taxon>Burkholderiaceae</taxon>
        <taxon>Caballeronia</taxon>
    </lineage>
</organism>